<dbReference type="Proteomes" id="UP000192478">
    <property type="component" value="Chromosome"/>
</dbReference>
<gene>
    <name evidence="1" type="ORF">BJL90_05320</name>
    <name evidence="2" type="ORF">CLFO_43070</name>
</gene>
<dbReference type="EMBL" id="CP020559">
    <property type="protein sequence ID" value="ARE89824.1"/>
    <property type="molecule type" value="Genomic_DNA"/>
</dbReference>
<evidence type="ECO:0008006" key="5">
    <source>
        <dbReference type="Google" id="ProtNLM"/>
    </source>
</evidence>
<dbReference type="AlphaFoldDB" id="A0AAC9RML9"/>
<reference evidence="1 3" key="1">
    <citation type="submission" date="2016-10" db="EMBL/GenBank/DDBJ databases">
        <title>Complete Genome Sequence of Acetogen Clostridium formicoaceticum ATCC 27076.</title>
        <authorList>
            <person name="Bao T."/>
            <person name="Cheng C."/>
            <person name="Zhao J."/>
            <person name="Yang S.-T."/>
            <person name="Wang J."/>
            <person name="Wang M."/>
        </authorList>
    </citation>
    <scope>NUCLEOTIDE SEQUENCE [LARGE SCALE GENOMIC DNA]</scope>
    <source>
        <strain evidence="1 3">ATCC 27076</strain>
    </source>
</reference>
<proteinExistence type="predicted"/>
<dbReference type="RefSeq" id="WP_070964995.1">
    <property type="nucleotide sequence ID" value="NZ_CP017603.1"/>
</dbReference>
<evidence type="ECO:0000313" key="1">
    <source>
        <dbReference type="EMBL" id="AOY75369.1"/>
    </source>
</evidence>
<dbReference type="InterPro" id="IPR010838">
    <property type="entry name" value="DUF1444"/>
</dbReference>
<reference evidence="2 4" key="2">
    <citation type="submission" date="2017-03" db="EMBL/GenBank/DDBJ databases">
        <title>Complete sequence of Clostridium formicaceticum DSM 92.</title>
        <authorList>
            <person name="Poehlein A."/>
            <person name="Karl M."/>
            <person name="Bengelsdorf F.R."/>
            <person name="Duerre P."/>
            <person name="Daniel R."/>
        </authorList>
    </citation>
    <scope>NUCLEOTIDE SEQUENCE [LARGE SCALE GENOMIC DNA]</scope>
    <source>
        <strain evidence="2 4">DSM 92</strain>
    </source>
</reference>
<sequence length="250" mass="29773">MFKFEEFKLQMLNEFIKEYGDTLLSKDNLIIQTGTLEATISLQDAYEEYKLARDFKFISGMFKKTLEEEFVKRKFKIDYEKVYPLIKSKDFGIEEPIKFIRDDLFLNLDILYATDMGETMRFILTDDIFDYKRLKESAYKNLESTLSPLTKLDKDLEIYSLAFLNDYSPSFILLESMKKQIERKVGMDYLLAIPSSTSFLVARYHPKYIDLLKMLIDVDPDPHKISKEVYRCRNRIYEYTDKKNILKVIK</sequence>
<dbReference type="EMBL" id="CP017603">
    <property type="protein sequence ID" value="AOY75369.1"/>
    <property type="molecule type" value="Genomic_DNA"/>
</dbReference>
<evidence type="ECO:0000313" key="2">
    <source>
        <dbReference type="EMBL" id="ARE89824.1"/>
    </source>
</evidence>
<accession>A0AAC9RML9</accession>
<dbReference type="KEGG" id="cfm:BJL90_05320"/>
<dbReference type="Proteomes" id="UP000177894">
    <property type="component" value="Chromosome"/>
</dbReference>
<organism evidence="2 4">
    <name type="scientific">Clostridium formicaceticum</name>
    <dbReference type="NCBI Taxonomy" id="1497"/>
    <lineage>
        <taxon>Bacteria</taxon>
        <taxon>Bacillati</taxon>
        <taxon>Bacillota</taxon>
        <taxon>Clostridia</taxon>
        <taxon>Eubacteriales</taxon>
        <taxon>Clostridiaceae</taxon>
        <taxon>Clostridium</taxon>
    </lineage>
</organism>
<keyword evidence="3" id="KW-1185">Reference proteome</keyword>
<dbReference type="Pfam" id="PF07285">
    <property type="entry name" value="DUF1444"/>
    <property type="match status" value="1"/>
</dbReference>
<evidence type="ECO:0000313" key="4">
    <source>
        <dbReference type="Proteomes" id="UP000192478"/>
    </source>
</evidence>
<protein>
    <recommendedName>
        <fullName evidence="5">DUF1444 domain-containing protein</fullName>
    </recommendedName>
</protein>
<name>A0AAC9RML9_9CLOT</name>
<evidence type="ECO:0000313" key="3">
    <source>
        <dbReference type="Proteomes" id="UP000177894"/>
    </source>
</evidence>